<feature type="region of interest" description="Disordered" evidence="1">
    <location>
        <begin position="77"/>
        <end position="96"/>
    </location>
</feature>
<evidence type="ECO:0000313" key="3">
    <source>
        <dbReference type="Proteomes" id="UP001221898"/>
    </source>
</evidence>
<comment type="caution">
    <text evidence="2">The sequence shown here is derived from an EMBL/GenBank/DDBJ whole genome shotgun (WGS) entry which is preliminary data.</text>
</comment>
<feature type="region of interest" description="Disordered" evidence="1">
    <location>
        <begin position="1"/>
        <end position="22"/>
    </location>
</feature>
<name>A0AAD7W2S0_9TELE</name>
<dbReference type="AlphaFoldDB" id="A0AAD7W2S0"/>
<accession>A0AAD7W2S0</accession>
<evidence type="ECO:0000256" key="1">
    <source>
        <dbReference type="SAM" id="MobiDB-lite"/>
    </source>
</evidence>
<keyword evidence="3" id="KW-1185">Reference proteome</keyword>
<gene>
    <name evidence="2" type="ORF">AAFF_G00249050</name>
</gene>
<dbReference type="Proteomes" id="UP001221898">
    <property type="component" value="Unassembled WGS sequence"/>
</dbReference>
<reference evidence="2" key="1">
    <citation type="journal article" date="2023" name="Science">
        <title>Genome structures resolve the early diversification of teleost fishes.</title>
        <authorList>
            <person name="Parey E."/>
            <person name="Louis A."/>
            <person name="Montfort J."/>
            <person name="Bouchez O."/>
            <person name="Roques C."/>
            <person name="Iampietro C."/>
            <person name="Lluch J."/>
            <person name="Castinel A."/>
            <person name="Donnadieu C."/>
            <person name="Desvignes T."/>
            <person name="Floi Bucao C."/>
            <person name="Jouanno E."/>
            <person name="Wen M."/>
            <person name="Mejri S."/>
            <person name="Dirks R."/>
            <person name="Jansen H."/>
            <person name="Henkel C."/>
            <person name="Chen W.J."/>
            <person name="Zahm M."/>
            <person name="Cabau C."/>
            <person name="Klopp C."/>
            <person name="Thompson A.W."/>
            <person name="Robinson-Rechavi M."/>
            <person name="Braasch I."/>
            <person name="Lecointre G."/>
            <person name="Bobe J."/>
            <person name="Postlethwait J.H."/>
            <person name="Berthelot C."/>
            <person name="Roest Crollius H."/>
            <person name="Guiguen Y."/>
        </authorList>
    </citation>
    <scope>NUCLEOTIDE SEQUENCE</scope>
    <source>
        <strain evidence="2">NC1722</strain>
    </source>
</reference>
<organism evidence="2 3">
    <name type="scientific">Aldrovandia affinis</name>
    <dbReference type="NCBI Taxonomy" id="143900"/>
    <lineage>
        <taxon>Eukaryota</taxon>
        <taxon>Metazoa</taxon>
        <taxon>Chordata</taxon>
        <taxon>Craniata</taxon>
        <taxon>Vertebrata</taxon>
        <taxon>Euteleostomi</taxon>
        <taxon>Actinopterygii</taxon>
        <taxon>Neopterygii</taxon>
        <taxon>Teleostei</taxon>
        <taxon>Notacanthiformes</taxon>
        <taxon>Halosauridae</taxon>
        <taxon>Aldrovandia</taxon>
    </lineage>
</organism>
<evidence type="ECO:0000313" key="2">
    <source>
        <dbReference type="EMBL" id="KAJ8378034.1"/>
    </source>
</evidence>
<dbReference type="EMBL" id="JAINUG010000333">
    <property type="protein sequence ID" value="KAJ8378034.1"/>
    <property type="molecule type" value="Genomic_DNA"/>
</dbReference>
<protein>
    <submittedName>
        <fullName evidence="2">Uncharacterized protein</fullName>
    </submittedName>
</protein>
<sequence length="96" mass="10016">MGPDGVQGTGPRRPSRANPPGAISVITVGRSRCHTIHPPSPSNDQEVSQPSEVWWVQGLCSDGKATEPVNPVIYYPEKSNPGPAALVPPSLASHAA</sequence>
<proteinExistence type="predicted"/>